<dbReference type="AlphaFoldDB" id="L7F426"/>
<comment type="caution">
    <text evidence="2">The sequence shown here is derived from an EMBL/GenBank/DDBJ whole genome shotgun (WGS) entry which is preliminary data.</text>
</comment>
<dbReference type="Proteomes" id="UP000010931">
    <property type="component" value="Unassembled WGS sequence"/>
</dbReference>
<reference evidence="2 3" key="1">
    <citation type="journal article" date="2011" name="Plasmid">
        <title>Streptomyces turgidiscabies Car8 contains a modular pathogenicity island that shares virulence genes with other actinobacterial plant pathogens.</title>
        <authorList>
            <person name="Huguet-Tapia J.C."/>
            <person name="Badger J.H."/>
            <person name="Loria R."/>
            <person name="Pettis G.S."/>
        </authorList>
    </citation>
    <scope>NUCLEOTIDE SEQUENCE [LARGE SCALE GENOMIC DNA]</scope>
    <source>
        <strain evidence="2 3">Car8</strain>
    </source>
</reference>
<protein>
    <recommendedName>
        <fullName evidence="1">Transposase IS701-like DDE domain-containing protein</fullName>
    </recommendedName>
</protein>
<feature type="domain" description="Transposase IS701-like DDE" evidence="1">
    <location>
        <begin position="18"/>
        <end position="102"/>
    </location>
</feature>
<dbReference type="Pfam" id="PF13546">
    <property type="entry name" value="DDE_5"/>
    <property type="match status" value="1"/>
</dbReference>
<dbReference type="PATRIC" id="fig|698760.3.peg.5248"/>
<dbReference type="InterPro" id="IPR038721">
    <property type="entry name" value="IS701-like_DDE_dom"/>
</dbReference>
<evidence type="ECO:0000313" key="2">
    <source>
        <dbReference type="EMBL" id="ELP66052.1"/>
    </source>
</evidence>
<evidence type="ECO:0000259" key="1">
    <source>
        <dbReference type="Pfam" id="PF13546"/>
    </source>
</evidence>
<proteinExistence type="predicted"/>
<organism evidence="2 3">
    <name type="scientific">Streptomyces turgidiscabies (strain Car8)</name>
    <dbReference type="NCBI Taxonomy" id="698760"/>
    <lineage>
        <taxon>Bacteria</taxon>
        <taxon>Bacillati</taxon>
        <taxon>Actinomycetota</taxon>
        <taxon>Actinomycetes</taxon>
        <taxon>Kitasatosporales</taxon>
        <taxon>Streptomycetaceae</taxon>
        <taxon>Streptomyces</taxon>
    </lineage>
</organism>
<accession>L7F426</accession>
<dbReference type="EMBL" id="AEJB01000361">
    <property type="protein sequence ID" value="ELP66052.1"/>
    <property type="molecule type" value="Genomic_DNA"/>
</dbReference>
<evidence type="ECO:0000313" key="3">
    <source>
        <dbReference type="Proteomes" id="UP000010931"/>
    </source>
</evidence>
<gene>
    <name evidence="2" type="ORF">STRTUCAR8_01713</name>
</gene>
<keyword evidence="3" id="KW-1185">Reference proteome</keyword>
<sequence length="111" mass="11996">MCGRAGEDADGSDAGGRAPARARRLYDALNRGNIDVPRLRRVLSGLRMPQAADGSLVLAVDVSTWLGFDAPTSAERLFCHVYGSSGRTSDQFIPGWPYSFVANRRPAIRST</sequence>
<name>L7F426_STRT8</name>
<dbReference type="STRING" id="85558.T45_09222"/>